<dbReference type="AlphaFoldDB" id="A0ABD6CCN1"/>
<dbReference type="Proteomes" id="UP001597119">
    <property type="component" value="Unassembled WGS sequence"/>
</dbReference>
<sequence length="55" mass="6374">MGLFESLREAVTPEHEQAARYRCQHCRRQFAYRADLSDPTCPYCDAGALEEIDRP</sequence>
<dbReference type="RefSeq" id="WP_247380396.1">
    <property type="nucleotide sequence ID" value="NZ_JALLGV010000008.1"/>
</dbReference>
<protein>
    <recommendedName>
        <fullName evidence="3">Rubrerythrin-like domain-containing protein</fullName>
    </recommendedName>
</protein>
<dbReference type="EMBL" id="JBHUDJ010000006">
    <property type="protein sequence ID" value="MFD1587930.1"/>
    <property type="molecule type" value="Genomic_DNA"/>
</dbReference>
<reference evidence="1 2" key="1">
    <citation type="journal article" date="2019" name="Int. J. Syst. Evol. Microbiol.">
        <title>The Global Catalogue of Microorganisms (GCM) 10K type strain sequencing project: providing services to taxonomists for standard genome sequencing and annotation.</title>
        <authorList>
            <consortium name="The Broad Institute Genomics Platform"/>
            <consortium name="The Broad Institute Genome Sequencing Center for Infectious Disease"/>
            <person name="Wu L."/>
            <person name="Ma J."/>
        </authorList>
    </citation>
    <scope>NUCLEOTIDE SEQUENCE [LARGE SCALE GENOMIC DNA]</scope>
    <source>
        <strain evidence="1 2">CGMCC 1.12125</strain>
    </source>
</reference>
<comment type="caution">
    <text evidence="1">The sequence shown here is derived from an EMBL/GenBank/DDBJ whole genome shotgun (WGS) entry which is preliminary data.</text>
</comment>
<keyword evidence="2" id="KW-1185">Reference proteome</keyword>
<evidence type="ECO:0000313" key="2">
    <source>
        <dbReference type="Proteomes" id="UP001597119"/>
    </source>
</evidence>
<evidence type="ECO:0008006" key="3">
    <source>
        <dbReference type="Google" id="ProtNLM"/>
    </source>
</evidence>
<organism evidence="1 2">
    <name type="scientific">Halorientalis brevis</name>
    <dbReference type="NCBI Taxonomy" id="1126241"/>
    <lineage>
        <taxon>Archaea</taxon>
        <taxon>Methanobacteriati</taxon>
        <taxon>Methanobacteriota</taxon>
        <taxon>Stenosarchaea group</taxon>
        <taxon>Halobacteria</taxon>
        <taxon>Halobacteriales</taxon>
        <taxon>Haloarculaceae</taxon>
        <taxon>Halorientalis</taxon>
    </lineage>
</organism>
<gene>
    <name evidence="1" type="ORF">ACFR9U_13155</name>
</gene>
<accession>A0ABD6CCN1</accession>
<evidence type="ECO:0000313" key="1">
    <source>
        <dbReference type="EMBL" id="MFD1587930.1"/>
    </source>
</evidence>
<proteinExistence type="predicted"/>
<name>A0ABD6CCN1_9EURY</name>